<proteinExistence type="predicted"/>
<gene>
    <name evidence="2" type="ORF">HOLleu_40637</name>
</gene>
<name>A0A9Q0YDM4_HOLLE</name>
<protein>
    <submittedName>
        <fullName evidence="2">Uncharacterized protein</fullName>
    </submittedName>
</protein>
<dbReference type="EMBL" id="JAIZAY010000022">
    <property type="protein sequence ID" value="KAJ8020918.1"/>
    <property type="molecule type" value="Genomic_DNA"/>
</dbReference>
<feature type="region of interest" description="Disordered" evidence="1">
    <location>
        <begin position="41"/>
        <end position="70"/>
    </location>
</feature>
<reference evidence="2" key="1">
    <citation type="submission" date="2021-10" db="EMBL/GenBank/DDBJ databases">
        <title>Tropical sea cucumber genome reveals ecological adaptation and Cuvierian tubules defense mechanism.</title>
        <authorList>
            <person name="Chen T."/>
        </authorList>
    </citation>
    <scope>NUCLEOTIDE SEQUENCE</scope>
    <source>
        <strain evidence="2">Nanhai2018</strain>
        <tissue evidence="2">Muscle</tissue>
    </source>
</reference>
<comment type="caution">
    <text evidence="2">The sequence shown here is derived from an EMBL/GenBank/DDBJ whole genome shotgun (WGS) entry which is preliminary data.</text>
</comment>
<keyword evidence="3" id="KW-1185">Reference proteome</keyword>
<organism evidence="2 3">
    <name type="scientific">Holothuria leucospilota</name>
    <name type="common">Black long sea cucumber</name>
    <name type="synonym">Mertensiothuria leucospilota</name>
    <dbReference type="NCBI Taxonomy" id="206669"/>
    <lineage>
        <taxon>Eukaryota</taxon>
        <taxon>Metazoa</taxon>
        <taxon>Echinodermata</taxon>
        <taxon>Eleutherozoa</taxon>
        <taxon>Echinozoa</taxon>
        <taxon>Holothuroidea</taxon>
        <taxon>Aspidochirotacea</taxon>
        <taxon>Aspidochirotida</taxon>
        <taxon>Holothuriidae</taxon>
        <taxon>Holothuria</taxon>
    </lineage>
</organism>
<evidence type="ECO:0000313" key="2">
    <source>
        <dbReference type="EMBL" id="KAJ8020918.1"/>
    </source>
</evidence>
<evidence type="ECO:0000256" key="1">
    <source>
        <dbReference type="SAM" id="MobiDB-lite"/>
    </source>
</evidence>
<sequence>MGSKEDHHRSGVAEIVDRVAKAGAVTTALSVVMKSIFREVANKGEGTRKTREGHSRGTSSDQFQSKVPPTKRKCQSFRVCYLWHGKFK</sequence>
<dbReference type="AlphaFoldDB" id="A0A9Q0YDM4"/>
<accession>A0A9Q0YDM4</accession>
<dbReference type="Proteomes" id="UP001152320">
    <property type="component" value="Chromosome 22"/>
</dbReference>
<evidence type="ECO:0000313" key="3">
    <source>
        <dbReference type="Proteomes" id="UP001152320"/>
    </source>
</evidence>
<feature type="compositionally biased region" description="Basic and acidic residues" evidence="1">
    <location>
        <begin position="41"/>
        <end position="55"/>
    </location>
</feature>
<feature type="compositionally biased region" description="Polar residues" evidence="1">
    <location>
        <begin position="56"/>
        <end position="67"/>
    </location>
</feature>